<dbReference type="Proteomes" id="UP001219901">
    <property type="component" value="Chromosome"/>
</dbReference>
<dbReference type="GO" id="GO:0006099">
    <property type="term" value="P:tricarboxylic acid cycle"/>
    <property type="evidence" value="ECO:0007669"/>
    <property type="project" value="UniProtKB-UniRule"/>
</dbReference>
<comment type="similarity">
    <text evidence="1 7">Belongs to the succinate/malate CoA ligase beta subunit family.</text>
</comment>
<feature type="binding site" evidence="7">
    <location>
        <position position="212"/>
    </location>
    <ligand>
        <name>Mg(2+)</name>
        <dbReference type="ChEBI" id="CHEBI:18420"/>
    </ligand>
</feature>
<evidence type="ECO:0000256" key="7">
    <source>
        <dbReference type="HAMAP-Rule" id="MF_00558"/>
    </source>
</evidence>
<evidence type="ECO:0000259" key="9">
    <source>
        <dbReference type="Pfam" id="PF08442"/>
    </source>
</evidence>
<reference evidence="10 11" key="1">
    <citation type="submission" date="2019-11" db="EMBL/GenBank/DDBJ databases">
        <authorList>
            <person name="Cho J.-C."/>
        </authorList>
    </citation>
    <scope>NUCLEOTIDE SEQUENCE [LARGE SCALE GENOMIC DNA]</scope>
    <source>
        <strain evidence="10 11">JH1073</strain>
    </source>
</reference>
<feature type="binding site" evidence="7">
    <location>
        <position position="106"/>
    </location>
    <ligand>
        <name>ATP</name>
        <dbReference type="ChEBI" id="CHEBI:30616"/>
    </ligand>
</feature>
<evidence type="ECO:0000256" key="6">
    <source>
        <dbReference type="ARBA" id="ARBA00022842"/>
    </source>
</evidence>
<dbReference type="SUPFAM" id="SSF56059">
    <property type="entry name" value="Glutathione synthetase ATP-binding domain-like"/>
    <property type="match status" value="1"/>
</dbReference>
<dbReference type="FunFam" id="3.30.1490.20:FF:000002">
    <property type="entry name" value="Succinate--CoA ligase [ADP-forming] subunit beta"/>
    <property type="match status" value="1"/>
</dbReference>
<feature type="binding site" evidence="7">
    <location>
        <position position="198"/>
    </location>
    <ligand>
        <name>Mg(2+)</name>
        <dbReference type="ChEBI" id="CHEBI:18420"/>
    </ligand>
</feature>
<keyword evidence="7" id="KW-0067">ATP-binding</keyword>
<dbReference type="NCBIfam" id="NF001913">
    <property type="entry name" value="PRK00696.1"/>
    <property type="match status" value="1"/>
</dbReference>
<dbReference type="Gene3D" id="3.30.1490.20">
    <property type="entry name" value="ATP-grasp fold, A domain"/>
    <property type="match status" value="1"/>
</dbReference>
<feature type="binding site" evidence="7">
    <location>
        <begin position="52"/>
        <end position="54"/>
    </location>
    <ligand>
        <name>ATP</name>
        <dbReference type="ChEBI" id="CHEBI:30616"/>
    </ligand>
</feature>
<dbReference type="InterPro" id="IPR005809">
    <property type="entry name" value="Succ_CoA_ligase-like_bsu"/>
</dbReference>
<feature type="binding site" evidence="7">
    <location>
        <begin position="321"/>
        <end position="323"/>
    </location>
    <ligand>
        <name>substrate</name>
        <note>ligand shared with subunit alpha</note>
    </ligand>
</feature>
<evidence type="ECO:0000313" key="11">
    <source>
        <dbReference type="Proteomes" id="UP001219901"/>
    </source>
</evidence>
<evidence type="ECO:0000313" key="10">
    <source>
        <dbReference type="EMBL" id="WFG40736.1"/>
    </source>
</evidence>
<dbReference type="Gene3D" id="3.30.470.20">
    <property type="entry name" value="ATP-grasp fold, B domain"/>
    <property type="match status" value="1"/>
</dbReference>
<gene>
    <name evidence="7 10" type="primary">sucC</name>
    <name evidence="10" type="ORF">GKO48_02020</name>
</gene>
<dbReference type="GO" id="GO:0006104">
    <property type="term" value="P:succinyl-CoA metabolic process"/>
    <property type="evidence" value="ECO:0007669"/>
    <property type="project" value="TreeGrafter"/>
</dbReference>
<evidence type="ECO:0000256" key="3">
    <source>
        <dbReference type="ARBA" id="ARBA00022598"/>
    </source>
</evidence>
<dbReference type="RefSeq" id="WP_342825386.1">
    <property type="nucleotide sequence ID" value="NZ_CP046146.1"/>
</dbReference>
<dbReference type="GO" id="GO:0005829">
    <property type="term" value="C:cytosol"/>
    <property type="evidence" value="ECO:0007669"/>
    <property type="project" value="TreeGrafter"/>
</dbReference>
<dbReference type="FunFam" id="3.30.470.20:FF:000002">
    <property type="entry name" value="Succinate--CoA ligase [ADP-forming] subunit beta"/>
    <property type="match status" value="1"/>
</dbReference>
<keyword evidence="5 7" id="KW-0547">Nucleotide-binding</keyword>
<dbReference type="FunFam" id="3.40.50.261:FF:000001">
    <property type="entry name" value="Succinate--CoA ligase [ADP-forming] subunit beta"/>
    <property type="match status" value="1"/>
</dbReference>
<comment type="caution">
    <text evidence="7">Lacks conserved residue(s) required for the propagation of feature annotation.</text>
</comment>
<dbReference type="InterPro" id="IPR013815">
    <property type="entry name" value="ATP_grasp_subdomain_1"/>
</dbReference>
<dbReference type="AlphaFoldDB" id="A0AAJ5ZIW0"/>
<dbReference type="PANTHER" id="PTHR11815">
    <property type="entry name" value="SUCCINYL-COA SYNTHETASE BETA CHAIN"/>
    <property type="match status" value="1"/>
</dbReference>
<comment type="pathway">
    <text evidence="7">Carbohydrate metabolism; tricarboxylic acid cycle; succinate from succinyl-CoA (ligase route): step 1/1.</text>
</comment>
<feature type="domain" description="ATP-grasp fold succinyl-CoA synthetase-type" evidence="9">
    <location>
        <begin position="2"/>
        <end position="201"/>
    </location>
</feature>
<feature type="binding site" evidence="7">
    <location>
        <position position="264"/>
    </location>
    <ligand>
        <name>substrate</name>
        <note>ligand shared with subunit alpha</note>
    </ligand>
</feature>
<dbReference type="NCBIfam" id="TIGR01016">
    <property type="entry name" value="sucCoAbeta"/>
    <property type="match status" value="1"/>
</dbReference>
<evidence type="ECO:0000256" key="2">
    <source>
        <dbReference type="ARBA" id="ARBA00022532"/>
    </source>
</evidence>
<keyword evidence="6 7" id="KW-0460">Magnesium</keyword>
<organism evidence="10 11">
    <name type="scientific">Candidatus Lucifugimonas marina</name>
    <dbReference type="NCBI Taxonomy" id="3038979"/>
    <lineage>
        <taxon>Bacteria</taxon>
        <taxon>Bacillati</taxon>
        <taxon>Chloroflexota</taxon>
        <taxon>Dehalococcoidia</taxon>
        <taxon>SAR202 cluster</taxon>
        <taxon>Candidatus Lucifugimonadales</taxon>
        <taxon>Candidatus Lucifugimonadaceae</taxon>
        <taxon>Candidatus Lucifugimonas</taxon>
    </lineage>
</organism>
<dbReference type="GO" id="GO:0005524">
    <property type="term" value="F:ATP binding"/>
    <property type="evidence" value="ECO:0007669"/>
    <property type="project" value="UniProtKB-UniRule"/>
</dbReference>
<dbReference type="HAMAP" id="MF_00558">
    <property type="entry name" value="Succ_CoA_beta"/>
    <property type="match status" value="1"/>
</dbReference>
<sequence length="392" mass="41405">MNIHEYQAKEILDKFGVPTPHAEVASTPAEAKEIAYRIGGRVVVKAQVHAGGRGKVGGVKLVDSPEEAEDVAAGLIGSRLVTKQTGANGVPVEKVMIAETLDIKEELYLSIVIDGDVGAPVVMASTEGGMEIEEVAEATPEKIFRVAGDPLIGLTTYHARDIALALEIPAKAVRQATKLITDLYNVFIENDCSLVEINPLIITEDDKVVALDAKINIEDDALFRHPDLAQLRDPNQQDPLEQRADKADLAYVKLEGGRVGCMVNGAGLAMATMDITKAAGADPANFLDIGGSADQDRIEEAFKIIIDDDDVEMILVNLFAGIARSDVVAQGIVAAAKETNATVPMVVAMRGTNAEEGIQILADSGLNITGAPDLAGAAEVLKEKLLELGGSN</sequence>
<feature type="binding site" evidence="7">
    <location>
        <position position="101"/>
    </location>
    <ligand>
        <name>ATP</name>
        <dbReference type="ChEBI" id="CHEBI:30616"/>
    </ligand>
</feature>
<dbReference type="InterPro" id="IPR005811">
    <property type="entry name" value="SUCC_ACL_C"/>
</dbReference>
<protein>
    <recommendedName>
        <fullName evidence="7">Succinate--CoA ligase [ADP-forming] subunit beta</fullName>
        <ecNumber evidence="7">6.2.1.5</ecNumber>
    </recommendedName>
    <alternativeName>
        <fullName evidence="7">Succinyl-CoA synthetase subunit beta</fullName>
        <shortName evidence="7">SCS-beta</shortName>
    </alternativeName>
</protein>
<accession>A0AAJ5ZIW0</accession>
<dbReference type="Pfam" id="PF00549">
    <property type="entry name" value="Ligase_CoA"/>
    <property type="match status" value="1"/>
</dbReference>
<keyword evidence="3 7" id="KW-0436">Ligase</keyword>
<comment type="cofactor">
    <cofactor evidence="7">
        <name>Mg(2+)</name>
        <dbReference type="ChEBI" id="CHEBI:18420"/>
    </cofactor>
    <text evidence="7">Binds 1 Mg(2+) ion per subunit.</text>
</comment>
<dbReference type="EMBL" id="CP046147">
    <property type="protein sequence ID" value="WFG40736.1"/>
    <property type="molecule type" value="Genomic_DNA"/>
</dbReference>
<proteinExistence type="inferred from homology"/>
<keyword evidence="11" id="KW-1185">Reference proteome</keyword>
<comment type="subunit">
    <text evidence="7">Heterotetramer of two alpha and two beta subunits.</text>
</comment>
<comment type="catalytic activity">
    <reaction evidence="7">
        <text>GTP + succinate + CoA = succinyl-CoA + GDP + phosphate</text>
        <dbReference type="Rhea" id="RHEA:22120"/>
        <dbReference type="ChEBI" id="CHEBI:30031"/>
        <dbReference type="ChEBI" id="CHEBI:37565"/>
        <dbReference type="ChEBI" id="CHEBI:43474"/>
        <dbReference type="ChEBI" id="CHEBI:57287"/>
        <dbReference type="ChEBI" id="CHEBI:57292"/>
        <dbReference type="ChEBI" id="CHEBI:58189"/>
    </reaction>
</comment>
<dbReference type="InterPro" id="IPR016102">
    <property type="entry name" value="Succinyl-CoA_synth-like"/>
</dbReference>
<dbReference type="EC" id="6.2.1.5" evidence="7"/>
<dbReference type="GO" id="GO:0042709">
    <property type="term" value="C:succinate-CoA ligase complex"/>
    <property type="evidence" value="ECO:0007669"/>
    <property type="project" value="TreeGrafter"/>
</dbReference>
<evidence type="ECO:0000259" key="8">
    <source>
        <dbReference type="Pfam" id="PF00549"/>
    </source>
</evidence>
<dbReference type="PANTHER" id="PTHR11815:SF10">
    <property type="entry name" value="SUCCINATE--COA LIGASE [GDP-FORMING] SUBUNIT BETA, MITOCHONDRIAL"/>
    <property type="match status" value="1"/>
</dbReference>
<dbReference type="Pfam" id="PF08442">
    <property type="entry name" value="ATP-grasp_2"/>
    <property type="match status" value="1"/>
</dbReference>
<name>A0AAJ5ZIW0_9CHLR</name>
<evidence type="ECO:0000256" key="5">
    <source>
        <dbReference type="ARBA" id="ARBA00022741"/>
    </source>
</evidence>
<comment type="function">
    <text evidence="7">Succinyl-CoA synthetase functions in the citric acid cycle (TCA), coupling the hydrolysis of succinyl-CoA to the synthesis of either ATP or GTP and thus represents the only step of substrate-level phosphorylation in the TCA. The beta subunit provides nucleotide specificity of the enzyme and binds the substrate succinate, while the binding sites for coenzyme A and phosphate are found in the alpha subunit.</text>
</comment>
<reference evidence="11" key="2">
    <citation type="submission" date="2023-06" db="EMBL/GenBank/DDBJ databases">
        <title>Pangenomics reveal diversification of enzyme families and niche specialization in globally abundant SAR202 bacteria.</title>
        <authorList>
            <person name="Saw J.H.W."/>
        </authorList>
    </citation>
    <scope>NUCLEOTIDE SEQUENCE [LARGE SCALE GENOMIC DNA]</scope>
    <source>
        <strain evidence="11">JH1073</strain>
    </source>
</reference>
<keyword evidence="4 7" id="KW-0479">Metal-binding</keyword>
<evidence type="ECO:0000256" key="1">
    <source>
        <dbReference type="ARBA" id="ARBA00009182"/>
    </source>
</evidence>
<evidence type="ECO:0000256" key="4">
    <source>
        <dbReference type="ARBA" id="ARBA00022723"/>
    </source>
</evidence>
<dbReference type="SUPFAM" id="SSF52210">
    <property type="entry name" value="Succinyl-CoA synthetase domains"/>
    <property type="match status" value="1"/>
</dbReference>
<dbReference type="Gene3D" id="3.40.50.261">
    <property type="entry name" value="Succinyl-CoA synthetase domains"/>
    <property type="match status" value="1"/>
</dbReference>
<dbReference type="GO" id="GO:0004775">
    <property type="term" value="F:succinate-CoA ligase (ADP-forming) activity"/>
    <property type="evidence" value="ECO:0007669"/>
    <property type="project" value="UniProtKB-UniRule"/>
</dbReference>
<feature type="domain" description="ATP-citrate synthase/succinyl-CoA ligase C-terminal" evidence="8">
    <location>
        <begin position="262"/>
        <end position="378"/>
    </location>
</feature>
<keyword evidence="2 7" id="KW-0816">Tricarboxylic acid cycle</keyword>
<dbReference type="PIRSF" id="PIRSF001554">
    <property type="entry name" value="SucCS_beta"/>
    <property type="match status" value="1"/>
</dbReference>
<dbReference type="GO" id="GO:0000287">
    <property type="term" value="F:magnesium ion binding"/>
    <property type="evidence" value="ECO:0007669"/>
    <property type="project" value="UniProtKB-UniRule"/>
</dbReference>
<feature type="binding site" evidence="7">
    <location>
        <position position="45"/>
    </location>
    <ligand>
        <name>ATP</name>
        <dbReference type="ChEBI" id="CHEBI:30616"/>
    </ligand>
</feature>
<comment type="catalytic activity">
    <reaction evidence="7">
        <text>succinate + ATP + CoA = succinyl-CoA + ADP + phosphate</text>
        <dbReference type="Rhea" id="RHEA:17661"/>
        <dbReference type="ChEBI" id="CHEBI:30031"/>
        <dbReference type="ChEBI" id="CHEBI:30616"/>
        <dbReference type="ChEBI" id="CHEBI:43474"/>
        <dbReference type="ChEBI" id="CHEBI:57287"/>
        <dbReference type="ChEBI" id="CHEBI:57292"/>
        <dbReference type="ChEBI" id="CHEBI:456216"/>
        <dbReference type="EC" id="6.2.1.5"/>
    </reaction>
</comment>
<dbReference type="InterPro" id="IPR013650">
    <property type="entry name" value="ATP-grasp_succ-CoA_synth-type"/>
</dbReference>